<evidence type="ECO:0000256" key="1">
    <source>
        <dbReference type="SAM" id="Phobius"/>
    </source>
</evidence>
<feature type="transmembrane region" description="Helical" evidence="1">
    <location>
        <begin position="20"/>
        <end position="41"/>
    </location>
</feature>
<keyword evidence="3" id="KW-1185">Reference proteome</keyword>
<keyword evidence="1" id="KW-1133">Transmembrane helix</keyword>
<gene>
    <name evidence="2" type="ORF">SAMN05421663_107167</name>
</gene>
<sequence length="75" mass="8726">MNKRQQQLLDRITDYRRFALALLILGSYLYLGSVINVYLTPSDKADILFAMTGGCVITSILIWFLIERWKKQLES</sequence>
<proteinExistence type="predicted"/>
<dbReference type="Proteomes" id="UP000198666">
    <property type="component" value="Unassembled WGS sequence"/>
</dbReference>
<reference evidence="3" key="1">
    <citation type="submission" date="2016-10" db="EMBL/GenBank/DDBJ databases">
        <authorList>
            <person name="Varghese N."/>
            <person name="Submissions S."/>
        </authorList>
    </citation>
    <scope>NUCLEOTIDE SEQUENCE [LARGE SCALE GENOMIC DNA]</scope>
    <source>
        <strain evidence="3">DSM 21620</strain>
    </source>
</reference>
<accession>A0A1G6SML9</accession>
<evidence type="ECO:0000313" key="2">
    <source>
        <dbReference type="EMBL" id="SDD17871.1"/>
    </source>
</evidence>
<name>A0A1G6SML9_9BACI</name>
<evidence type="ECO:0000313" key="3">
    <source>
        <dbReference type="Proteomes" id="UP000198666"/>
    </source>
</evidence>
<keyword evidence="1" id="KW-0472">Membrane</keyword>
<dbReference type="OrthoDB" id="2721846at2"/>
<protein>
    <submittedName>
        <fullName evidence="2">YrhC-like protein</fullName>
    </submittedName>
</protein>
<dbReference type="RefSeq" id="WP_093727774.1">
    <property type="nucleotide sequence ID" value="NZ_FMZB01000007.1"/>
</dbReference>
<dbReference type="AlphaFoldDB" id="A0A1G6SML9"/>
<dbReference type="InterPro" id="IPR025418">
    <property type="entry name" value="YrhC-like"/>
</dbReference>
<organism evidence="2 3">
    <name type="scientific">Terribacillus halophilus</name>
    <dbReference type="NCBI Taxonomy" id="361279"/>
    <lineage>
        <taxon>Bacteria</taxon>
        <taxon>Bacillati</taxon>
        <taxon>Bacillota</taxon>
        <taxon>Bacilli</taxon>
        <taxon>Bacillales</taxon>
        <taxon>Bacillaceae</taxon>
        <taxon>Terribacillus</taxon>
    </lineage>
</organism>
<dbReference type="Pfam" id="PF14143">
    <property type="entry name" value="YrhC"/>
    <property type="match status" value="1"/>
</dbReference>
<keyword evidence="1" id="KW-0812">Transmembrane</keyword>
<dbReference type="EMBL" id="FMZB01000007">
    <property type="protein sequence ID" value="SDD17871.1"/>
    <property type="molecule type" value="Genomic_DNA"/>
</dbReference>
<feature type="transmembrane region" description="Helical" evidence="1">
    <location>
        <begin position="47"/>
        <end position="66"/>
    </location>
</feature>
<dbReference type="STRING" id="361279.SAMN05421663_107167"/>